<dbReference type="Pfam" id="PF08281">
    <property type="entry name" value="Sigma70_r4_2"/>
    <property type="match status" value="1"/>
</dbReference>
<dbReference type="AlphaFoldDB" id="A0A3G1KXR3"/>
<dbReference type="KEGG" id="fwa:DCMF_23455"/>
<accession>A0A3G1KXR3</accession>
<feature type="domain" description="RNA polymerase sigma factor 70 region 4 type 2" evidence="1">
    <location>
        <begin position="89"/>
        <end position="138"/>
    </location>
</feature>
<protein>
    <recommendedName>
        <fullName evidence="1">RNA polymerase sigma factor 70 region 4 type 2 domain-containing protein</fullName>
    </recommendedName>
</protein>
<organism evidence="2 3">
    <name type="scientific">Formimonas warabiya</name>
    <dbReference type="NCBI Taxonomy" id="1761012"/>
    <lineage>
        <taxon>Bacteria</taxon>
        <taxon>Bacillati</taxon>
        <taxon>Bacillota</taxon>
        <taxon>Clostridia</taxon>
        <taxon>Eubacteriales</taxon>
        <taxon>Peptococcaceae</taxon>
        <taxon>Candidatus Formimonas</taxon>
    </lineage>
</organism>
<dbReference type="InterPro" id="IPR013249">
    <property type="entry name" value="RNA_pol_sigma70_r4_t2"/>
</dbReference>
<reference evidence="2 3" key="1">
    <citation type="submission" date="2016-10" db="EMBL/GenBank/DDBJ databases">
        <title>Complete Genome Sequence of Peptococcaceae strain DCMF.</title>
        <authorList>
            <person name="Edwards R.J."/>
            <person name="Holland S.I."/>
            <person name="Deshpande N.P."/>
            <person name="Wong Y.K."/>
            <person name="Ertan H."/>
            <person name="Manefield M."/>
            <person name="Russell T.L."/>
            <person name="Lee M.J."/>
        </authorList>
    </citation>
    <scope>NUCLEOTIDE SEQUENCE [LARGE SCALE GENOMIC DNA]</scope>
    <source>
        <strain evidence="2 3">DCMF</strain>
    </source>
</reference>
<sequence length="148" mass="16644">MEGVREMCAKQSMIDCLNENSALLYNAAFRLVGQDSLAVELISKAVGGLMPVQDMAPKDLAREILKKMCRIYLQFYQEEPKGVKGNPRQVDTLLMMLPPKEKLALVLYDVLKLSRAEVIQILGEPEEAFQARLSRGRNMMKDSLKLVG</sequence>
<evidence type="ECO:0000313" key="3">
    <source>
        <dbReference type="Proteomes" id="UP000323521"/>
    </source>
</evidence>
<dbReference type="GO" id="GO:0006352">
    <property type="term" value="P:DNA-templated transcription initiation"/>
    <property type="evidence" value="ECO:0007669"/>
    <property type="project" value="InterPro"/>
</dbReference>
<evidence type="ECO:0000313" key="2">
    <source>
        <dbReference type="EMBL" id="ATW27313.1"/>
    </source>
</evidence>
<dbReference type="GO" id="GO:0003677">
    <property type="term" value="F:DNA binding"/>
    <property type="evidence" value="ECO:0007669"/>
    <property type="project" value="InterPro"/>
</dbReference>
<dbReference type="InterPro" id="IPR013324">
    <property type="entry name" value="RNA_pol_sigma_r3/r4-like"/>
</dbReference>
<dbReference type="Proteomes" id="UP000323521">
    <property type="component" value="Chromosome"/>
</dbReference>
<evidence type="ECO:0000259" key="1">
    <source>
        <dbReference type="Pfam" id="PF08281"/>
    </source>
</evidence>
<dbReference type="InterPro" id="IPR036388">
    <property type="entry name" value="WH-like_DNA-bd_sf"/>
</dbReference>
<dbReference type="RefSeq" id="WP_214658841.1">
    <property type="nucleotide sequence ID" value="NZ_CP017634.1"/>
</dbReference>
<keyword evidence="3" id="KW-1185">Reference proteome</keyword>
<dbReference type="GO" id="GO:0016987">
    <property type="term" value="F:sigma factor activity"/>
    <property type="evidence" value="ECO:0007669"/>
    <property type="project" value="InterPro"/>
</dbReference>
<name>A0A3G1KXR3_FORW1</name>
<proteinExistence type="predicted"/>
<dbReference type="EMBL" id="CP017634">
    <property type="protein sequence ID" value="ATW27313.1"/>
    <property type="molecule type" value="Genomic_DNA"/>
</dbReference>
<dbReference type="SUPFAM" id="SSF88659">
    <property type="entry name" value="Sigma3 and sigma4 domains of RNA polymerase sigma factors"/>
    <property type="match status" value="1"/>
</dbReference>
<dbReference type="Gene3D" id="1.10.10.10">
    <property type="entry name" value="Winged helix-like DNA-binding domain superfamily/Winged helix DNA-binding domain"/>
    <property type="match status" value="1"/>
</dbReference>
<gene>
    <name evidence="2" type="ORF">DCMF_23455</name>
</gene>